<dbReference type="OrthoDB" id="9974378at2759"/>
<evidence type="ECO:0000256" key="1">
    <source>
        <dbReference type="SAM" id="MobiDB-lite"/>
    </source>
</evidence>
<feature type="compositionally biased region" description="Polar residues" evidence="1">
    <location>
        <begin position="138"/>
        <end position="154"/>
    </location>
</feature>
<reference evidence="3" key="2">
    <citation type="submission" date="2020-01" db="EMBL/GenBank/DDBJ databases">
        <authorList>
            <person name="Korhonen P.K.K."/>
            <person name="Guangxu M.G."/>
            <person name="Wang T.W."/>
            <person name="Stroehlein A.J.S."/>
            <person name="Young N.D."/>
            <person name="Ang C.-S.A."/>
            <person name="Fernando D.W.F."/>
            <person name="Lu H.L."/>
            <person name="Taylor S.T."/>
            <person name="Ehtesham M.E.M."/>
            <person name="Najaraj S.H.N."/>
            <person name="Harsha G.H.G."/>
            <person name="Madugundu A.M."/>
            <person name="Renuse S.R."/>
            <person name="Holt D.H."/>
            <person name="Pandey A.P."/>
            <person name="Papenfuss A.P."/>
            <person name="Gasser R.B.G."/>
            <person name="Fischer K.F."/>
        </authorList>
    </citation>
    <scope>NUCLEOTIDE SEQUENCE</scope>
    <source>
        <strain evidence="3">SSS_KF_BRIS2020</strain>
    </source>
</reference>
<evidence type="ECO:0000256" key="2">
    <source>
        <dbReference type="SAM" id="Phobius"/>
    </source>
</evidence>
<dbReference type="Proteomes" id="UP000070412">
    <property type="component" value="Unassembled WGS sequence"/>
</dbReference>
<dbReference type="Pfam" id="PF13896">
    <property type="entry name" value="Glyco_transf_49"/>
    <property type="match status" value="1"/>
</dbReference>
<reference evidence="5" key="1">
    <citation type="journal article" date="2020" name="PLoS Negl. Trop. Dis.">
        <title>High-quality nuclear genome for Sarcoptes scabiei-A critical resource for a neglected parasite.</title>
        <authorList>
            <person name="Korhonen P.K."/>
            <person name="Gasser R.B."/>
            <person name="Ma G."/>
            <person name="Wang T."/>
            <person name="Stroehlein A.J."/>
            <person name="Young N.D."/>
            <person name="Ang C.S."/>
            <person name="Fernando D.D."/>
            <person name="Lu H.C."/>
            <person name="Taylor S."/>
            <person name="Reynolds S.L."/>
            <person name="Mofiz E."/>
            <person name="Najaraj S.H."/>
            <person name="Gowda H."/>
            <person name="Madugundu A."/>
            <person name="Renuse S."/>
            <person name="Holt D."/>
            <person name="Pandey A."/>
            <person name="Papenfuss A.T."/>
            <person name="Fischer K."/>
        </authorList>
    </citation>
    <scope>NUCLEOTIDE SEQUENCE [LARGE SCALE GENOMIC DNA]</scope>
</reference>
<keyword evidence="2" id="KW-0472">Membrane</keyword>
<dbReference type="GO" id="GO:0016740">
    <property type="term" value="F:transferase activity"/>
    <property type="evidence" value="ECO:0007669"/>
    <property type="project" value="UniProtKB-KW"/>
</dbReference>
<gene>
    <name evidence="3" type="primary">SSS_895g</name>
    <name evidence="3" type="ORF">SSS_895</name>
</gene>
<keyword evidence="5" id="KW-1185">Reference proteome</keyword>
<feature type="region of interest" description="Disordered" evidence="1">
    <location>
        <begin position="192"/>
        <end position="221"/>
    </location>
</feature>
<dbReference type="EnsemblMetazoa" id="SSS_895s_mrna">
    <property type="protein sequence ID" value="KAF7489061.1"/>
    <property type="gene ID" value="SSS_895"/>
</dbReference>
<organism evidence="3">
    <name type="scientific">Sarcoptes scabiei</name>
    <name type="common">Itch mite</name>
    <name type="synonym">Acarus scabiei</name>
    <dbReference type="NCBI Taxonomy" id="52283"/>
    <lineage>
        <taxon>Eukaryota</taxon>
        <taxon>Metazoa</taxon>
        <taxon>Ecdysozoa</taxon>
        <taxon>Arthropoda</taxon>
        <taxon>Chelicerata</taxon>
        <taxon>Arachnida</taxon>
        <taxon>Acari</taxon>
        <taxon>Acariformes</taxon>
        <taxon>Sarcoptiformes</taxon>
        <taxon>Astigmata</taxon>
        <taxon>Psoroptidia</taxon>
        <taxon>Sarcoptoidea</taxon>
        <taxon>Sarcoptidae</taxon>
        <taxon>Sarcoptinae</taxon>
        <taxon>Sarcoptes</taxon>
    </lineage>
</organism>
<dbReference type="AlphaFoldDB" id="A0A834VA36"/>
<feature type="region of interest" description="Disordered" evidence="1">
    <location>
        <begin position="138"/>
        <end position="164"/>
    </location>
</feature>
<dbReference type="OMA" id="QWEPLYI"/>
<dbReference type="PANTHER" id="PTHR47412">
    <property type="entry name" value="FI01434P-RELATED"/>
    <property type="match status" value="1"/>
</dbReference>
<name>A0A834VA36_SARSC</name>
<accession>A0A834VA36</accession>
<keyword evidence="2" id="KW-1133">Transmembrane helix</keyword>
<keyword evidence="3" id="KW-0808">Transferase</keyword>
<protein>
    <submittedName>
        <fullName evidence="3">Beta-1,4-glucuronyltransferase 1</fullName>
    </submittedName>
</protein>
<dbReference type="PANTHER" id="PTHR47412:SF1">
    <property type="entry name" value="FI01434P-RELATED"/>
    <property type="match status" value="1"/>
</dbReference>
<evidence type="ECO:0000313" key="3">
    <source>
        <dbReference type="EMBL" id="KAF7489061.1"/>
    </source>
</evidence>
<feature type="transmembrane region" description="Helical" evidence="2">
    <location>
        <begin position="26"/>
        <end position="45"/>
    </location>
</feature>
<keyword evidence="2" id="KW-0812">Transmembrane</keyword>
<sequence length="628" mass="73261">MVLGNNQTTKMLKWRYLRGFRLDSHYVLKILIAFNAFLGLYLLFLSTNYRRFVEYPHDVINKEKIQFLNAQTQIVDSRRLMNQSSNRDVQKSMPSGEIKSLNELSNVEKKSEQQPQSQAIEKNAKQVGQIVDKLFDSNNRPVIQDVNDGNNNGPSYKHIEEDDRTIDENDKLRIEMLGAKPDEQNSIIHLDLDYDDKKSDGSNSDQSKRKNEKIDAKKPHLDDLSKEVINQIMEHNLHIKKNDSNLIIPDSSNIAPSIWTPEIRGKYSVLQDYVPGNDPIDSSAETITLTTQGGPDFLYHAEELCKRWDGPISLAVYAPGDDFRLSLNIIYYMRQCANKCVIKRVFWHLVYDSKFPPANKINGPTSFLESQNFNCQKSLEETMKDLNILNDFRKSNSLTYPINVLRNVARLATKSKYLLASDIELYPSVGIIPSFFKMLEFHSKTLSDQKLKDQLRLPHVFVLPIFEVKADKKAPRTKEELSKLFKSKDAIFFHKYVCDLCQNFPDRMIWIQQIPKIDSMNVFRVTRRTRERNQWEPLYIGTNNEPFYDERLTWEGKRDKMSQMYHMCLLNYQMMVLDNAFLVHAPGIKRYSVKDDRIRLEYIKQNQKIYTSVLADLRRKFSNSTNVC</sequence>
<evidence type="ECO:0000313" key="4">
    <source>
        <dbReference type="EnsemblMetazoa" id="KAF7489061.1"/>
    </source>
</evidence>
<evidence type="ECO:0000313" key="5">
    <source>
        <dbReference type="Proteomes" id="UP000070412"/>
    </source>
</evidence>
<reference evidence="4" key="3">
    <citation type="submission" date="2022-06" db="UniProtKB">
        <authorList>
            <consortium name="EnsemblMetazoa"/>
        </authorList>
    </citation>
    <scope>IDENTIFICATION</scope>
</reference>
<dbReference type="EMBL" id="WVUK01000065">
    <property type="protein sequence ID" value="KAF7489061.1"/>
    <property type="molecule type" value="Genomic_DNA"/>
</dbReference>
<proteinExistence type="predicted"/>